<proteinExistence type="predicted"/>
<feature type="non-terminal residue" evidence="1">
    <location>
        <position position="1"/>
    </location>
</feature>
<evidence type="ECO:0000313" key="1">
    <source>
        <dbReference type="EMBL" id="KIL59849.1"/>
    </source>
</evidence>
<sequence length="89" mass="9861">SRKPLTACAICLGRHPHKISECRAVTLWDGKTASRCTKHDGQLTNPHRRPICLDWQRPGGCNHRDHSERHECSGCGASQHGAQQCPLAQ</sequence>
<evidence type="ECO:0008006" key="3">
    <source>
        <dbReference type="Google" id="ProtNLM"/>
    </source>
</evidence>
<dbReference type="InParanoid" id="A0A0C2T0A0"/>
<accession>A0A0C2T0A0</accession>
<name>A0A0C2T0A0_AMAMK</name>
<dbReference type="Proteomes" id="UP000054549">
    <property type="component" value="Unassembled WGS sequence"/>
</dbReference>
<dbReference type="AlphaFoldDB" id="A0A0C2T0A0"/>
<keyword evidence="2" id="KW-1185">Reference proteome</keyword>
<feature type="non-terminal residue" evidence="1">
    <location>
        <position position="89"/>
    </location>
</feature>
<dbReference type="HOGENOM" id="CLU_131643_2_0_1"/>
<protein>
    <recommendedName>
        <fullName evidence="3">CCHC-type domain-containing protein</fullName>
    </recommendedName>
</protein>
<organism evidence="1 2">
    <name type="scientific">Amanita muscaria (strain Koide BX008)</name>
    <dbReference type="NCBI Taxonomy" id="946122"/>
    <lineage>
        <taxon>Eukaryota</taxon>
        <taxon>Fungi</taxon>
        <taxon>Dikarya</taxon>
        <taxon>Basidiomycota</taxon>
        <taxon>Agaricomycotina</taxon>
        <taxon>Agaricomycetes</taxon>
        <taxon>Agaricomycetidae</taxon>
        <taxon>Agaricales</taxon>
        <taxon>Pluteineae</taxon>
        <taxon>Amanitaceae</taxon>
        <taxon>Amanita</taxon>
    </lineage>
</organism>
<reference evidence="1 2" key="1">
    <citation type="submission" date="2014-04" db="EMBL/GenBank/DDBJ databases">
        <title>Evolutionary Origins and Diversification of the Mycorrhizal Mutualists.</title>
        <authorList>
            <consortium name="DOE Joint Genome Institute"/>
            <consortium name="Mycorrhizal Genomics Consortium"/>
            <person name="Kohler A."/>
            <person name="Kuo A."/>
            <person name="Nagy L.G."/>
            <person name="Floudas D."/>
            <person name="Copeland A."/>
            <person name="Barry K.W."/>
            <person name="Cichocki N."/>
            <person name="Veneault-Fourrey C."/>
            <person name="LaButti K."/>
            <person name="Lindquist E.A."/>
            <person name="Lipzen A."/>
            <person name="Lundell T."/>
            <person name="Morin E."/>
            <person name="Murat C."/>
            <person name="Riley R."/>
            <person name="Ohm R."/>
            <person name="Sun H."/>
            <person name="Tunlid A."/>
            <person name="Henrissat B."/>
            <person name="Grigoriev I.V."/>
            <person name="Hibbett D.S."/>
            <person name="Martin F."/>
        </authorList>
    </citation>
    <scope>NUCLEOTIDE SEQUENCE [LARGE SCALE GENOMIC DNA]</scope>
    <source>
        <strain evidence="1 2">Koide BX008</strain>
    </source>
</reference>
<dbReference type="EMBL" id="KN818309">
    <property type="protein sequence ID" value="KIL59849.1"/>
    <property type="molecule type" value="Genomic_DNA"/>
</dbReference>
<dbReference type="OrthoDB" id="2158839at2759"/>
<evidence type="ECO:0000313" key="2">
    <source>
        <dbReference type="Proteomes" id="UP000054549"/>
    </source>
</evidence>
<gene>
    <name evidence="1" type="ORF">M378DRAFT_60503</name>
</gene>